<reference evidence="1 2" key="1">
    <citation type="submission" date="2009-01" db="EMBL/GenBank/DDBJ databases">
        <authorList>
            <person name="Qin X."/>
            <person name="Bachman B."/>
            <person name="Battles P."/>
            <person name="Bell A."/>
            <person name="Bess C."/>
            <person name="Bickham C."/>
            <person name="Chaboub L."/>
            <person name="Chen D."/>
            <person name="Coyle M."/>
            <person name="Deiros D.R."/>
            <person name="Dinh H."/>
            <person name="Forbes L."/>
            <person name="Fowler G."/>
            <person name="Francisco L."/>
            <person name="Fu Q."/>
            <person name="Gubbala S."/>
            <person name="Hale W."/>
            <person name="Han Y."/>
            <person name="Hemphill L."/>
            <person name="Highlander S.K."/>
            <person name="Hirani K."/>
            <person name="Hogues M."/>
            <person name="Jackson L."/>
            <person name="Jakkamsetti A."/>
            <person name="Javaid M."/>
            <person name="Jiang H."/>
            <person name="Korchina V."/>
            <person name="Kovar C."/>
            <person name="Lara F."/>
            <person name="Lee S."/>
            <person name="Mata R."/>
            <person name="Mathew T."/>
            <person name="Moen C."/>
            <person name="Morales K."/>
            <person name="Munidasa M."/>
            <person name="Nazareth L."/>
            <person name="Ngo R."/>
            <person name="Nguyen L."/>
            <person name="Okwuonu G."/>
            <person name="Ongeri F."/>
            <person name="Patil S."/>
            <person name="Petrosino J."/>
            <person name="Pham C."/>
            <person name="Pham P."/>
            <person name="Pu L.-L."/>
            <person name="Puazo M."/>
            <person name="Raj R."/>
            <person name="Reid J."/>
            <person name="Rouhana J."/>
            <person name="Saada N."/>
            <person name="Shang Y."/>
            <person name="Simmons D."/>
            <person name="Thornton R."/>
            <person name="Warren J."/>
            <person name="Weissenberger G."/>
            <person name="Zhang J."/>
            <person name="Zhang L."/>
            <person name="Zhou C."/>
            <person name="Zhu D."/>
            <person name="Muzny D."/>
            <person name="Worley K."/>
            <person name="Gibbs R."/>
        </authorList>
    </citation>
    <scope>NUCLEOTIDE SEQUENCE [LARGE SCALE GENOMIC DNA]</scope>
    <source>
        <strain evidence="2">ATCC 8290 / DSM 20176 / CCUG 30140 / JCM 1155 / KCTC 3500 / NBRC 15886 / NCIMB 8040 / NRRL B-1843 / 9</strain>
    </source>
</reference>
<comment type="caution">
    <text evidence="1">The sequence shown here is derived from an EMBL/GenBank/DDBJ whole genome shotgun (WGS) entry which is preliminary data.</text>
</comment>
<gene>
    <name evidence="1" type="ORF">HMPREF0519_1690</name>
</gene>
<evidence type="ECO:0000313" key="2">
    <source>
        <dbReference type="Proteomes" id="UP000003752"/>
    </source>
</evidence>
<evidence type="ECO:0000313" key="1">
    <source>
        <dbReference type="EMBL" id="EEI24173.1"/>
    </source>
</evidence>
<keyword evidence="2" id="KW-1185">Reference proteome</keyword>
<sequence length="64" mass="7129">MAIFHEVTKKQIKQLVILSKLATKAIKTAGQRITALQNTGFKSTKEALVGHDGTKYGDYFVYDL</sequence>
<dbReference type="RefSeq" id="WP_003634837.1">
    <property type="nucleotide sequence ID" value="NZ_AZDF01000044.1"/>
</dbReference>
<dbReference type="AlphaFoldDB" id="C0XKC9"/>
<dbReference type="Proteomes" id="UP000003752">
    <property type="component" value="Unassembled WGS sequence"/>
</dbReference>
<proteinExistence type="predicted"/>
<protein>
    <submittedName>
        <fullName evidence="1">Uncharacterized protein</fullName>
    </submittedName>
</protein>
<name>C0XKC9_LENH9</name>
<dbReference type="PATRIC" id="fig|1423757.3.peg.1886"/>
<organism evidence="1 2">
    <name type="scientific">Lentilactobacillus hilgardii (strain ATCC 8290 / DSM 20176 / CCUG 30140 / JCM 1155 / KCTC 3500 / NBRC 15886 / NCIMB 8040 / NRRL B-1843 / 9)</name>
    <dbReference type="NCBI Taxonomy" id="1423757"/>
    <lineage>
        <taxon>Bacteria</taxon>
        <taxon>Bacillati</taxon>
        <taxon>Bacillota</taxon>
        <taxon>Bacilli</taxon>
        <taxon>Lactobacillales</taxon>
        <taxon>Lactobacillaceae</taxon>
        <taxon>Lentilactobacillus</taxon>
    </lineage>
</organism>
<dbReference type="EMBL" id="ACGP01000156">
    <property type="protein sequence ID" value="EEI24173.1"/>
    <property type="molecule type" value="Genomic_DNA"/>
</dbReference>
<accession>C0XKC9</accession>
<dbReference type="SMR" id="C0XKC9"/>
<dbReference type="HOGENOM" id="CLU_2862067_0_0_9"/>